<keyword evidence="2" id="KW-1185">Reference proteome</keyword>
<evidence type="ECO:0000313" key="1">
    <source>
        <dbReference type="EMBL" id="RXI00342.1"/>
    </source>
</evidence>
<comment type="caution">
    <text evidence="1">The sequence shown here is derived from an EMBL/GenBank/DDBJ whole genome shotgun (WGS) entry which is preliminary data.</text>
</comment>
<dbReference type="PANTHER" id="PTHR37701">
    <property type="entry name" value="METHYL-CPG-BINDING DOMAIN-CONTAINING PROTEIN 8"/>
    <property type="match status" value="1"/>
</dbReference>
<name>A0A498K4V2_MALDO</name>
<proteinExistence type="predicted"/>
<dbReference type="InterPro" id="IPR037472">
    <property type="entry name" value="MBD8"/>
</dbReference>
<reference evidence="1 2" key="1">
    <citation type="submission" date="2018-10" db="EMBL/GenBank/DDBJ databases">
        <title>A high-quality apple genome assembly.</title>
        <authorList>
            <person name="Hu J."/>
        </authorList>
    </citation>
    <scope>NUCLEOTIDE SEQUENCE [LARGE SCALE GENOMIC DNA]</scope>
    <source>
        <strain evidence="2">cv. HFTH1</strain>
        <tissue evidence="1">Young leaf</tissue>
    </source>
</reference>
<organism evidence="1 2">
    <name type="scientific">Malus domestica</name>
    <name type="common">Apple</name>
    <name type="synonym">Pyrus malus</name>
    <dbReference type="NCBI Taxonomy" id="3750"/>
    <lineage>
        <taxon>Eukaryota</taxon>
        <taxon>Viridiplantae</taxon>
        <taxon>Streptophyta</taxon>
        <taxon>Embryophyta</taxon>
        <taxon>Tracheophyta</taxon>
        <taxon>Spermatophyta</taxon>
        <taxon>Magnoliopsida</taxon>
        <taxon>eudicotyledons</taxon>
        <taxon>Gunneridae</taxon>
        <taxon>Pentapetalae</taxon>
        <taxon>rosids</taxon>
        <taxon>fabids</taxon>
        <taxon>Rosales</taxon>
        <taxon>Rosaceae</taxon>
        <taxon>Amygdaloideae</taxon>
        <taxon>Maleae</taxon>
        <taxon>Malus</taxon>
    </lineage>
</organism>
<feature type="non-terminal residue" evidence="1">
    <location>
        <position position="1"/>
    </location>
</feature>
<dbReference type="AlphaFoldDB" id="A0A498K4V2"/>
<evidence type="ECO:0000313" key="2">
    <source>
        <dbReference type="Proteomes" id="UP000290289"/>
    </source>
</evidence>
<dbReference type="PANTHER" id="PTHR37701:SF19">
    <property type="entry name" value="METHYL-CPG-BINDING DOMAIN PROTEIN"/>
    <property type="match status" value="1"/>
</dbReference>
<sequence>IDHQIIQLKRRYNGRVGIHVRNYVRRVEGSPDPLTLQKRIESPNSEGLSTWISKMDALIEIAQNSIIETSTAEPYDQSKGDAAPDKPYMGFSSEIPASDSHQEMNIDSPLSEQDLEGRLFYIIDSDQHDSEHTITDGSVEGADDPMEVLSYQLRRRTVNHLNVLGKKMACHPPHELEKSGTNQDGATHCKIDASSDDKYICDAVGDAILNCTSASEQLNAIEHSANKNSEQAVDFGSSIDHEPSQSNDTLIESVCQAYEGNELQIGISDSSVPLVQPLVCFPTSTAILDKVLSSITAIFCFFLVSRYTDTTESHSNFFLQN</sequence>
<protein>
    <submittedName>
        <fullName evidence="1">Uncharacterized protein</fullName>
    </submittedName>
</protein>
<accession>A0A498K4V2</accession>
<gene>
    <name evidence="1" type="ORF">DVH24_037890</name>
</gene>
<dbReference type="Proteomes" id="UP000290289">
    <property type="component" value="Chromosome 5"/>
</dbReference>
<dbReference type="EMBL" id="RDQH01000331">
    <property type="protein sequence ID" value="RXI00342.1"/>
    <property type="molecule type" value="Genomic_DNA"/>
</dbReference>